<keyword evidence="4" id="KW-0449">Lipoprotein</keyword>
<dbReference type="InterPro" id="IPR036328">
    <property type="entry name" value="MliC_sf"/>
</dbReference>
<sequence length="114" mass="12489">MKRLFLLLVLPLAACSTPDSNDISQNLLPLPPNAVSYQCDSGNRIIATYPTTETAEIRYQQETIPMQIAISASGARYVGDGLVWWTKGQDGTLFKAVNGNETGDLIERCTEVLK</sequence>
<feature type="domain" description="C-type lysozyme inhibitor" evidence="6">
    <location>
        <begin position="37"/>
        <end position="95"/>
    </location>
</feature>
<keyword evidence="1 5" id="KW-0732">Signal</keyword>
<feature type="chain" id="PRO_5002932862" description="C-type lysozyme inhibitor domain-containing protein" evidence="5">
    <location>
        <begin position="22"/>
        <end position="114"/>
    </location>
</feature>
<dbReference type="HOGENOM" id="CLU_151151_2_0_4"/>
<evidence type="ECO:0000256" key="1">
    <source>
        <dbReference type="ARBA" id="ARBA00022729"/>
    </source>
</evidence>
<evidence type="ECO:0000259" key="6">
    <source>
        <dbReference type="Pfam" id="PF09864"/>
    </source>
</evidence>
<feature type="signal peptide" evidence="5">
    <location>
        <begin position="1"/>
        <end position="21"/>
    </location>
</feature>
<accession>C3X1H3</accession>
<dbReference type="Gene3D" id="2.40.128.200">
    <property type="match status" value="1"/>
</dbReference>
<keyword evidence="2" id="KW-0472">Membrane</keyword>
<evidence type="ECO:0000256" key="2">
    <source>
        <dbReference type="ARBA" id="ARBA00023136"/>
    </source>
</evidence>
<proteinExistence type="predicted"/>
<evidence type="ECO:0000313" key="8">
    <source>
        <dbReference type="Proteomes" id="UP000003973"/>
    </source>
</evidence>
<organism evidence="7 8">
    <name type="scientific">Oxalobacter paraformigenes</name>
    <dbReference type="NCBI Taxonomy" id="556268"/>
    <lineage>
        <taxon>Bacteria</taxon>
        <taxon>Pseudomonadati</taxon>
        <taxon>Pseudomonadota</taxon>
        <taxon>Betaproteobacteria</taxon>
        <taxon>Burkholderiales</taxon>
        <taxon>Oxalobacteraceae</taxon>
        <taxon>Oxalobacter</taxon>
    </lineage>
</organism>
<dbReference type="Proteomes" id="UP000003973">
    <property type="component" value="Unassembled WGS sequence"/>
</dbReference>
<dbReference type="Pfam" id="PF09864">
    <property type="entry name" value="MliC"/>
    <property type="match status" value="1"/>
</dbReference>
<dbReference type="InterPro" id="IPR018660">
    <property type="entry name" value="MliC"/>
</dbReference>
<evidence type="ECO:0000256" key="5">
    <source>
        <dbReference type="SAM" id="SignalP"/>
    </source>
</evidence>
<keyword evidence="3" id="KW-0564">Palmitate</keyword>
<reference evidence="7" key="1">
    <citation type="submission" date="2011-10" db="EMBL/GenBank/DDBJ databases">
        <title>The Genome Sequence of Oxalobacter formigenes HOxBLS.</title>
        <authorList>
            <consortium name="The Broad Institute Genome Sequencing Platform"/>
            <person name="Earl A."/>
            <person name="Ward D."/>
            <person name="Feldgarden M."/>
            <person name="Gevers D."/>
            <person name="Allison M.J."/>
            <person name="Humphrey S."/>
            <person name="Young S.K."/>
            <person name="Zeng Q."/>
            <person name="Gargeya S."/>
            <person name="Fitzgerald M."/>
            <person name="Haas B."/>
            <person name="Abouelleil A."/>
            <person name="Alvarado L."/>
            <person name="Arachchi H.M."/>
            <person name="Berlin A."/>
            <person name="Brown A."/>
            <person name="Chapman S.B."/>
            <person name="Chen Z."/>
            <person name="Dunbar C."/>
            <person name="Freedman E."/>
            <person name="Gearin G."/>
            <person name="Goldberg J."/>
            <person name="Griggs A."/>
            <person name="Gujja S."/>
            <person name="Heiman D."/>
            <person name="Howarth C."/>
            <person name="Larson L."/>
            <person name="Lui A."/>
            <person name="MacDonald P.J.P."/>
            <person name="Montmayeur A."/>
            <person name="Murphy C."/>
            <person name="Neiman D."/>
            <person name="Pearson M."/>
            <person name="Priest M."/>
            <person name="Roberts A."/>
            <person name="Saif S."/>
            <person name="Shea T."/>
            <person name="Shenoy N."/>
            <person name="Sisk P."/>
            <person name="Stolte C."/>
            <person name="Sykes S."/>
            <person name="Wortman J."/>
            <person name="Nusbaum C."/>
            <person name="Birren B."/>
        </authorList>
    </citation>
    <scope>NUCLEOTIDE SEQUENCE [LARGE SCALE GENOMIC DNA]</scope>
    <source>
        <strain evidence="7">HOxBLS</strain>
    </source>
</reference>
<evidence type="ECO:0000256" key="4">
    <source>
        <dbReference type="ARBA" id="ARBA00023288"/>
    </source>
</evidence>
<name>C3X1H3_9BURK</name>
<dbReference type="RefSeq" id="WP_020995319.1">
    <property type="nucleotide sequence ID" value="NZ_CABMNL010000001.1"/>
</dbReference>
<dbReference type="eggNOG" id="COG3895">
    <property type="taxonomic scope" value="Bacteria"/>
</dbReference>
<gene>
    <name evidence="7" type="ORF">OFAG_00212</name>
</gene>
<dbReference type="AlphaFoldDB" id="C3X1H3"/>
<dbReference type="SUPFAM" id="SSF141488">
    <property type="entry name" value="YdhA-like"/>
    <property type="match status" value="1"/>
</dbReference>
<comment type="caution">
    <text evidence="7">The sequence shown here is derived from an EMBL/GenBank/DDBJ whole genome shotgun (WGS) entry which is preliminary data.</text>
</comment>
<protein>
    <recommendedName>
        <fullName evidence="6">C-type lysozyme inhibitor domain-containing protein</fullName>
    </recommendedName>
</protein>
<evidence type="ECO:0000256" key="3">
    <source>
        <dbReference type="ARBA" id="ARBA00023139"/>
    </source>
</evidence>
<dbReference type="EMBL" id="ACDP02000029">
    <property type="protein sequence ID" value="EEO27059.2"/>
    <property type="molecule type" value="Genomic_DNA"/>
</dbReference>
<evidence type="ECO:0000313" key="7">
    <source>
        <dbReference type="EMBL" id="EEO27059.2"/>
    </source>
</evidence>
<keyword evidence="8" id="KW-1185">Reference proteome</keyword>